<proteinExistence type="predicted"/>
<reference evidence="3" key="3">
    <citation type="submission" date="2018-08" db="UniProtKB">
        <authorList>
            <consortium name="EnsemblPlants"/>
        </authorList>
    </citation>
    <scope>IDENTIFICATION</scope>
    <source>
        <strain evidence="3">cv. Bd21</strain>
    </source>
</reference>
<feature type="compositionally biased region" description="Low complexity" evidence="1">
    <location>
        <begin position="19"/>
        <end position="43"/>
    </location>
</feature>
<evidence type="ECO:0000313" key="2">
    <source>
        <dbReference type="EMBL" id="PNT63529.1"/>
    </source>
</evidence>
<evidence type="ECO:0000313" key="4">
    <source>
        <dbReference type="Proteomes" id="UP000008810"/>
    </source>
</evidence>
<accession>A0A2K2CND3</accession>
<name>A0A2K2CND3_BRADI</name>
<organism evidence="2">
    <name type="scientific">Brachypodium distachyon</name>
    <name type="common">Purple false brome</name>
    <name type="synonym">Trachynia distachya</name>
    <dbReference type="NCBI Taxonomy" id="15368"/>
    <lineage>
        <taxon>Eukaryota</taxon>
        <taxon>Viridiplantae</taxon>
        <taxon>Streptophyta</taxon>
        <taxon>Embryophyta</taxon>
        <taxon>Tracheophyta</taxon>
        <taxon>Spermatophyta</taxon>
        <taxon>Magnoliopsida</taxon>
        <taxon>Liliopsida</taxon>
        <taxon>Poales</taxon>
        <taxon>Poaceae</taxon>
        <taxon>BOP clade</taxon>
        <taxon>Pooideae</taxon>
        <taxon>Stipodae</taxon>
        <taxon>Brachypodieae</taxon>
        <taxon>Brachypodium</taxon>
    </lineage>
</organism>
<dbReference type="InParanoid" id="A0A2K2CND3"/>
<dbReference type="AlphaFoldDB" id="A0A2K2CND3"/>
<dbReference type="Proteomes" id="UP000008810">
    <property type="component" value="Chromosome 4"/>
</dbReference>
<dbReference type="Gramene" id="PNT63529">
    <property type="protein sequence ID" value="PNT63529"/>
    <property type="gene ID" value="BRADI_4g17026v3"/>
</dbReference>
<dbReference type="EMBL" id="CM000883">
    <property type="protein sequence ID" value="PNT63529.1"/>
    <property type="molecule type" value="Genomic_DNA"/>
</dbReference>
<protein>
    <submittedName>
        <fullName evidence="2 3">Uncharacterized protein</fullName>
    </submittedName>
</protein>
<evidence type="ECO:0000313" key="3">
    <source>
        <dbReference type="EnsemblPlants" id="PNT63529"/>
    </source>
</evidence>
<dbReference type="EnsemblPlants" id="PNT63529">
    <property type="protein sequence ID" value="PNT63529"/>
    <property type="gene ID" value="BRADI_4g17026v3"/>
</dbReference>
<gene>
    <name evidence="2" type="ORF">BRADI_4g17026v3</name>
</gene>
<evidence type="ECO:0000256" key="1">
    <source>
        <dbReference type="SAM" id="MobiDB-lite"/>
    </source>
</evidence>
<reference evidence="2 3" key="1">
    <citation type="journal article" date="2010" name="Nature">
        <title>Genome sequencing and analysis of the model grass Brachypodium distachyon.</title>
        <authorList>
            <consortium name="International Brachypodium Initiative"/>
        </authorList>
    </citation>
    <scope>NUCLEOTIDE SEQUENCE [LARGE SCALE GENOMIC DNA]</scope>
    <source>
        <strain evidence="2 3">Bd21</strain>
    </source>
</reference>
<feature type="compositionally biased region" description="Basic residues" evidence="1">
    <location>
        <begin position="1"/>
        <end position="18"/>
    </location>
</feature>
<feature type="region of interest" description="Disordered" evidence="1">
    <location>
        <begin position="1"/>
        <end position="43"/>
    </location>
</feature>
<keyword evidence="4" id="KW-1185">Reference proteome</keyword>
<reference evidence="2" key="2">
    <citation type="submission" date="2017-06" db="EMBL/GenBank/DDBJ databases">
        <title>WGS assembly of Brachypodium distachyon.</title>
        <authorList>
            <consortium name="The International Brachypodium Initiative"/>
            <person name="Lucas S."/>
            <person name="Harmon-Smith M."/>
            <person name="Lail K."/>
            <person name="Tice H."/>
            <person name="Grimwood J."/>
            <person name="Bruce D."/>
            <person name="Barry K."/>
            <person name="Shu S."/>
            <person name="Lindquist E."/>
            <person name="Wang M."/>
            <person name="Pitluck S."/>
            <person name="Vogel J.P."/>
            <person name="Garvin D.F."/>
            <person name="Mockler T.C."/>
            <person name="Schmutz J."/>
            <person name="Rokhsar D."/>
            <person name="Bevan M.W."/>
        </authorList>
    </citation>
    <scope>NUCLEOTIDE SEQUENCE</scope>
    <source>
        <strain evidence="2">Bd21</strain>
    </source>
</reference>
<sequence length="78" mass="8678">MIRSRSQRRLTRSPRLRSPRPCSWSRTSPMRSSLSRSAPPSLSVDVELGTSPLRCGRVGAVEMAMRCVSMLLLAVCFV</sequence>